<dbReference type="Gene3D" id="3.30.1120.10">
    <property type="match status" value="1"/>
</dbReference>
<proteinExistence type="inferred from homology"/>
<evidence type="ECO:0000259" key="6">
    <source>
        <dbReference type="Pfam" id="PF00884"/>
    </source>
</evidence>
<evidence type="ECO:0000256" key="1">
    <source>
        <dbReference type="ARBA" id="ARBA00008779"/>
    </source>
</evidence>
<accession>A0A5K7XBH3</accession>
<protein>
    <submittedName>
        <fullName evidence="7">Arylsulfatase</fullName>
        <ecNumber evidence="7">3.1.6.1</ecNumber>
    </submittedName>
</protein>
<evidence type="ECO:0000313" key="7">
    <source>
        <dbReference type="EMBL" id="BBO33858.1"/>
    </source>
</evidence>
<feature type="domain" description="Sulfatase N-terminal" evidence="6">
    <location>
        <begin position="34"/>
        <end position="431"/>
    </location>
</feature>
<dbReference type="InterPro" id="IPR017850">
    <property type="entry name" value="Alkaline_phosphatase_core_sf"/>
</dbReference>
<dbReference type="RefSeq" id="WP_172992091.1">
    <property type="nucleotide sequence ID" value="NZ_AP021861.1"/>
</dbReference>
<comment type="similarity">
    <text evidence="1">Belongs to the sulfatase family.</text>
</comment>
<keyword evidence="8" id="KW-1185">Reference proteome</keyword>
<dbReference type="SUPFAM" id="SSF53649">
    <property type="entry name" value="Alkaline phosphatase-like"/>
    <property type="match status" value="1"/>
</dbReference>
<dbReference type="InterPro" id="IPR050738">
    <property type="entry name" value="Sulfatase"/>
</dbReference>
<evidence type="ECO:0000256" key="2">
    <source>
        <dbReference type="ARBA" id="ARBA00022723"/>
    </source>
</evidence>
<dbReference type="AlphaFoldDB" id="A0A5K7XBH3"/>
<keyword evidence="4" id="KW-0106">Calcium</keyword>
<dbReference type="CDD" id="cd16025">
    <property type="entry name" value="PAS_like"/>
    <property type="match status" value="1"/>
</dbReference>
<keyword evidence="5" id="KW-0732">Signal</keyword>
<evidence type="ECO:0000256" key="4">
    <source>
        <dbReference type="ARBA" id="ARBA00022837"/>
    </source>
</evidence>
<name>A0A5K7XBH3_9BACT</name>
<evidence type="ECO:0000313" key="8">
    <source>
        <dbReference type="Proteomes" id="UP000326837"/>
    </source>
</evidence>
<dbReference type="Pfam" id="PF00884">
    <property type="entry name" value="Sulfatase"/>
    <property type="match status" value="1"/>
</dbReference>
<dbReference type="Gene3D" id="3.40.720.10">
    <property type="entry name" value="Alkaline Phosphatase, subunit A"/>
    <property type="match status" value="1"/>
</dbReference>
<dbReference type="Proteomes" id="UP000326837">
    <property type="component" value="Chromosome"/>
</dbReference>
<dbReference type="GO" id="GO:0004065">
    <property type="term" value="F:arylsulfatase activity"/>
    <property type="evidence" value="ECO:0007669"/>
    <property type="project" value="UniProtKB-EC"/>
</dbReference>
<evidence type="ECO:0000256" key="3">
    <source>
        <dbReference type="ARBA" id="ARBA00022801"/>
    </source>
</evidence>
<sequence>MTPTRIIALLLLAFLPRASSAADQKSAPDAAPRPNIVVFFADDLGYSDLGCYGSEIATPNIDRLADQGVRFRQFYNNGRCCPSRASILTGRYPAQVGVGAMIDGYAKWIRDAAARPSYDDHLSAATPTIAELLRNAGYRTMMSGKWHLGDRPAEWPVQRGFDRSFALIPGAMNYYGGESDGPRAPMVLDGETFVPPHDGFYSTDAFTDRAIEFLKEAKTKQQPFFLYLPYNAPHWPLQADADEIAAYDGVYDKGWQKSRHRRRRQMINLGLIPETNLMSQMDRGNARAWDRMPDDVRDEWARRMEIYAAQVTRMDRNIGRVLAQLDAMGASDNTLVIFLSDNGGAAEDPHRGKPDAVLGSRDSFWGYGRPWATVSNTPWRRHKISMYEGGISTPAVVRWPAATPDDANGKIVDGPAHIMDLVPTFLDLAGAQPTAAQREQLEGRNIADMFRGESAPADRTICWEHEGNRAIRQGNWKLVELPDSPNGWELYDIATDRGEHYNLAAERPEVARKLAEEYNRWAERCGVIPWPEIRAKRKDK</sequence>
<dbReference type="PROSITE" id="PS00149">
    <property type="entry name" value="SULFATASE_2"/>
    <property type="match status" value="1"/>
</dbReference>
<organism evidence="7 8">
    <name type="scientific">Lacipirellula parvula</name>
    <dbReference type="NCBI Taxonomy" id="2650471"/>
    <lineage>
        <taxon>Bacteria</taxon>
        <taxon>Pseudomonadati</taxon>
        <taxon>Planctomycetota</taxon>
        <taxon>Planctomycetia</taxon>
        <taxon>Pirellulales</taxon>
        <taxon>Lacipirellulaceae</taxon>
        <taxon>Lacipirellula</taxon>
    </lineage>
</organism>
<keyword evidence="2" id="KW-0479">Metal-binding</keyword>
<dbReference type="PANTHER" id="PTHR42693:SF53">
    <property type="entry name" value="ENDO-4-O-SULFATASE"/>
    <property type="match status" value="1"/>
</dbReference>
<evidence type="ECO:0000256" key="5">
    <source>
        <dbReference type="SAM" id="SignalP"/>
    </source>
</evidence>
<feature type="chain" id="PRO_5024935311" evidence="5">
    <location>
        <begin position="22"/>
        <end position="540"/>
    </location>
</feature>
<dbReference type="GO" id="GO:0046872">
    <property type="term" value="F:metal ion binding"/>
    <property type="evidence" value="ECO:0007669"/>
    <property type="project" value="UniProtKB-KW"/>
</dbReference>
<reference evidence="8" key="1">
    <citation type="submission" date="2019-10" db="EMBL/GenBank/DDBJ databases">
        <title>Lacipirellula parvula gen. nov., sp. nov., representing a lineage of planctomycetes widespread in freshwater anoxic habitats, and description of the family Lacipirellulaceae.</title>
        <authorList>
            <person name="Dedysh S.N."/>
            <person name="Kulichevskaya I.S."/>
            <person name="Beletsky A.V."/>
            <person name="Rakitin A.L."/>
            <person name="Mardanov A.V."/>
            <person name="Ivanova A.A."/>
            <person name="Saltykova V.X."/>
            <person name="Rijpstra W.I.C."/>
            <person name="Sinninghe Damste J.S."/>
            <person name="Ravin N.V."/>
        </authorList>
    </citation>
    <scope>NUCLEOTIDE SEQUENCE [LARGE SCALE GENOMIC DNA]</scope>
    <source>
        <strain evidence="8">PX69</strain>
    </source>
</reference>
<dbReference type="InterPro" id="IPR000917">
    <property type="entry name" value="Sulfatase_N"/>
</dbReference>
<dbReference type="InterPro" id="IPR024607">
    <property type="entry name" value="Sulfatase_CS"/>
</dbReference>
<gene>
    <name evidence="7" type="ORF">PLANPX_3470</name>
</gene>
<dbReference type="EC" id="3.1.6.1" evidence="7"/>
<keyword evidence="3 7" id="KW-0378">Hydrolase</keyword>
<dbReference type="PANTHER" id="PTHR42693">
    <property type="entry name" value="ARYLSULFATASE FAMILY MEMBER"/>
    <property type="match status" value="1"/>
</dbReference>
<feature type="signal peptide" evidence="5">
    <location>
        <begin position="1"/>
        <end position="21"/>
    </location>
</feature>
<dbReference type="KEGG" id="lpav:PLANPX_3470"/>
<dbReference type="EMBL" id="AP021861">
    <property type="protein sequence ID" value="BBO33858.1"/>
    <property type="molecule type" value="Genomic_DNA"/>
</dbReference>